<protein>
    <submittedName>
        <fullName evidence="1">Uncharacterized protein</fullName>
    </submittedName>
</protein>
<comment type="caution">
    <text evidence="1">The sequence shown here is derived from an EMBL/GenBank/DDBJ whole genome shotgun (WGS) entry which is preliminary data.</text>
</comment>
<name>A0A0F9E5W5_9ZZZZ</name>
<accession>A0A0F9E5W5</accession>
<organism evidence="1">
    <name type="scientific">marine sediment metagenome</name>
    <dbReference type="NCBI Taxonomy" id="412755"/>
    <lineage>
        <taxon>unclassified sequences</taxon>
        <taxon>metagenomes</taxon>
        <taxon>ecological metagenomes</taxon>
    </lineage>
</organism>
<gene>
    <name evidence="1" type="ORF">LCGC14_2115320</name>
</gene>
<proteinExistence type="predicted"/>
<dbReference type="AlphaFoldDB" id="A0A0F9E5W5"/>
<sequence length="87" mass="9897">MSEYKPTLENLSDPYVLQLIMALSKRDDEIEILMTEGKILKTAIAEIAGQKLLKEMSNPEDGDYELAYETMVRVARYASDRVQVGQK</sequence>
<reference evidence="1" key="1">
    <citation type="journal article" date="2015" name="Nature">
        <title>Complex archaea that bridge the gap between prokaryotes and eukaryotes.</title>
        <authorList>
            <person name="Spang A."/>
            <person name="Saw J.H."/>
            <person name="Jorgensen S.L."/>
            <person name="Zaremba-Niedzwiedzka K."/>
            <person name="Martijn J."/>
            <person name="Lind A.E."/>
            <person name="van Eijk R."/>
            <person name="Schleper C."/>
            <person name="Guy L."/>
            <person name="Ettema T.J."/>
        </authorList>
    </citation>
    <scope>NUCLEOTIDE SEQUENCE</scope>
</reference>
<evidence type="ECO:0000313" key="1">
    <source>
        <dbReference type="EMBL" id="KKL69398.1"/>
    </source>
</evidence>
<dbReference type="EMBL" id="LAZR01026220">
    <property type="protein sequence ID" value="KKL69398.1"/>
    <property type="molecule type" value="Genomic_DNA"/>
</dbReference>